<name>A0AA40A2L2_9PEZI</name>
<dbReference type="CDD" id="cd04590">
    <property type="entry name" value="CBS_pair_CorC_HlyC_assoc"/>
    <property type="match status" value="1"/>
</dbReference>
<keyword evidence="4 7" id="KW-1133">Transmembrane helix</keyword>
<dbReference type="InterPro" id="IPR044751">
    <property type="entry name" value="Ion_transp-like_CBS"/>
</dbReference>
<accession>A0AA40A2L2</accession>
<dbReference type="GO" id="GO:0005737">
    <property type="term" value="C:cytoplasm"/>
    <property type="evidence" value="ECO:0007669"/>
    <property type="project" value="TreeGrafter"/>
</dbReference>
<feature type="transmembrane region" description="Helical" evidence="9">
    <location>
        <begin position="142"/>
        <end position="161"/>
    </location>
</feature>
<dbReference type="GO" id="GO:0016020">
    <property type="term" value="C:membrane"/>
    <property type="evidence" value="ECO:0007669"/>
    <property type="project" value="UniProtKB-SubCell"/>
</dbReference>
<keyword evidence="5 7" id="KW-0472">Membrane</keyword>
<evidence type="ECO:0000256" key="9">
    <source>
        <dbReference type="SAM" id="Phobius"/>
    </source>
</evidence>
<evidence type="ECO:0000256" key="6">
    <source>
        <dbReference type="PROSITE-ProRule" id="PRU00703"/>
    </source>
</evidence>
<feature type="domain" description="CBS" evidence="10">
    <location>
        <begin position="317"/>
        <end position="383"/>
    </location>
</feature>
<keyword evidence="6" id="KW-0129">CBS domain</keyword>
<feature type="compositionally biased region" description="Basic residues" evidence="8">
    <location>
        <begin position="749"/>
        <end position="763"/>
    </location>
</feature>
<evidence type="ECO:0000259" key="11">
    <source>
        <dbReference type="PROSITE" id="PS51846"/>
    </source>
</evidence>
<evidence type="ECO:0000256" key="1">
    <source>
        <dbReference type="ARBA" id="ARBA00004141"/>
    </source>
</evidence>
<dbReference type="Gene3D" id="3.10.580.10">
    <property type="entry name" value="CBS-domain"/>
    <property type="match status" value="1"/>
</dbReference>
<organism evidence="12 13">
    <name type="scientific">Lasiosphaeris hirsuta</name>
    <dbReference type="NCBI Taxonomy" id="260670"/>
    <lineage>
        <taxon>Eukaryota</taxon>
        <taxon>Fungi</taxon>
        <taxon>Dikarya</taxon>
        <taxon>Ascomycota</taxon>
        <taxon>Pezizomycotina</taxon>
        <taxon>Sordariomycetes</taxon>
        <taxon>Sordariomycetidae</taxon>
        <taxon>Sordariales</taxon>
        <taxon>Lasiosphaeriaceae</taxon>
        <taxon>Lasiosphaeris</taxon>
    </lineage>
</organism>
<keyword evidence="13" id="KW-1185">Reference proteome</keyword>
<evidence type="ECO:0000313" key="13">
    <source>
        <dbReference type="Proteomes" id="UP001172102"/>
    </source>
</evidence>
<comment type="caution">
    <text evidence="12">The sequence shown here is derived from an EMBL/GenBank/DDBJ whole genome shotgun (WGS) entry which is preliminary data.</text>
</comment>
<evidence type="ECO:0000256" key="2">
    <source>
        <dbReference type="ARBA" id="ARBA00022692"/>
    </source>
</evidence>
<evidence type="ECO:0000256" key="7">
    <source>
        <dbReference type="PROSITE-ProRule" id="PRU01193"/>
    </source>
</evidence>
<dbReference type="GO" id="GO:0010960">
    <property type="term" value="P:magnesium ion homeostasis"/>
    <property type="evidence" value="ECO:0007669"/>
    <property type="project" value="InterPro"/>
</dbReference>
<dbReference type="PANTHER" id="PTHR12064">
    <property type="entry name" value="METAL TRANSPORTER CNNM"/>
    <property type="match status" value="1"/>
</dbReference>
<dbReference type="InterPro" id="IPR000644">
    <property type="entry name" value="CBS_dom"/>
</dbReference>
<dbReference type="PROSITE" id="PS51846">
    <property type="entry name" value="CNNM"/>
    <property type="match status" value="1"/>
</dbReference>
<dbReference type="SUPFAM" id="SSF54631">
    <property type="entry name" value="CBS-domain pair"/>
    <property type="match status" value="1"/>
</dbReference>
<feature type="region of interest" description="Disordered" evidence="8">
    <location>
        <begin position="674"/>
        <end position="763"/>
    </location>
</feature>
<dbReference type="EMBL" id="JAUKUA010000006">
    <property type="protein sequence ID" value="KAK0708120.1"/>
    <property type="molecule type" value="Genomic_DNA"/>
</dbReference>
<feature type="region of interest" description="Disordered" evidence="8">
    <location>
        <begin position="401"/>
        <end position="420"/>
    </location>
</feature>
<dbReference type="Proteomes" id="UP001172102">
    <property type="component" value="Unassembled WGS sequence"/>
</dbReference>
<feature type="transmembrane region" description="Helical" evidence="9">
    <location>
        <begin position="115"/>
        <end position="136"/>
    </location>
</feature>
<evidence type="ECO:0000256" key="8">
    <source>
        <dbReference type="SAM" id="MobiDB-lite"/>
    </source>
</evidence>
<protein>
    <submittedName>
        <fullName evidence="12">Uncharacterized protein</fullName>
    </submittedName>
</protein>
<evidence type="ECO:0000256" key="4">
    <source>
        <dbReference type="ARBA" id="ARBA00022989"/>
    </source>
</evidence>
<dbReference type="FunFam" id="3.10.580.10:FF:000006">
    <property type="entry name" value="DUF21 and CBS domain protein"/>
    <property type="match status" value="1"/>
</dbReference>
<evidence type="ECO:0000259" key="10">
    <source>
        <dbReference type="PROSITE" id="PS51371"/>
    </source>
</evidence>
<feature type="transmembrane region" description="Helical" evidence="9">
    <location>
        <begin position="12"/>
        <end position="36"/>
    </location>
</feature>
<comment type="subcellular location">
    <subcellularLocation>
        <location evidence="1">Membrane</location>
        <topology evidence="1">Multi-pass membrane protein</topology>
    </subcellularLocation>
</comment>
<feature type="compositionally biased region" description="Basic and acidic residues" evidence="8">
    <location>
        <begin position="409"/>
        <end position="419"/>
    </location>
</feature>
<dbReference type="InterPro" id="IPR002550">
    <property type="entry name" value="CNNM"/>
</dbReference>
<dbReference type="PANTHER" id="PTHR12064:SF97">
    <property type="entry name" value="METAL TRANSPORTER CNNM-5"/>
    <property type="match status" value="1"/>
</dbReference>
<reference evidence="12" key="1">
    <citation type="submission" date="2023-06" db="EMBL/GenBank/DDBJ databases">
        <title>Genome-scale phylogeny and comparative genomics of the fungal order Sordariales.</title>
        <authorList>
            <consortium name="Lawrence Berkeley National Laboratory"/>
            <person name="Hensen N."/>
            <person name="Bonometti L."/>
            <person name="Westerberg I."/>
            <person name="Brannstrom I.O."/>
            <person name="Guillou S."/>
            <person name="Cros-Aarteil S."/>
            <person name="Calhoun S."/>
            <person name="Haridas S."/>
            <person name="Kuo A."/>
            <person name="Mondo S."/>
            <person name="Pangilinan J."/>
            <person name="Riley R."/>
            <person name="Labutti K."/>
            <person name="Andreopoulos B."/>
            <person name="Lipzen A."/>
            <person name="Chen C."/>
            <person name="Yanf M."/>
            <person name="Daum C."/>
            <person name="Ng V."/>
            <person name="Clum A."/>
            <person name="Steindorff A."/>
            <person name="Ohm R."/>
            <person name="Martin F."/>
            <person name="Silar P."/>
            <person name="Natvig D."/>
            <person name="Lalanne C."/>
            <person name="Gautier V."/>
            <person name="Ament-Velasquez S.L."/>
            <person name="Kruys A."/>
            <person name="Hutchinson M.I."/>
            <person name="Powell A.J."/>
            <person name="Barry K."/>
            <person name="Miller A.N."/>
            <person name="Grigoriev I.V."/>
            <person name="Debuchy R."/>
            <person name="Gladieux P."/>
            <person name="Thoren M.H."/>
            <person name="Johannesson H."/>
        </authorList>
    </citation>
    <scope>NUCLEOTIDE SEQUENCE</scope>
    <source>
        <strain evidence="12">SMH4607-1</strain>
    </source>
</reference>
<feature type="transmembrane region" description="Helical" evidence="9">
    <location>
        <begin position="173"/>
        <end position="193"/>
    </location>
</feature>
<keyword evidence="3" id="KW-0677">Repeat</keyword>
<evidence type="ECO:0000313" key="12">
    <source>
        <dbReference type="EMBL" id="KAK0708120.1"/>
    </source>
</evidence>
<gene>
    <name evidence="12" type="ORF">B0H67DRAFT_495068</name>
</gene>
<evidence type="ECO:0000256" key="5">
    <source>
        <dbReference type="ARBA" id="ARBA00023136"/>
    </source>
</evidence>
<dbReference type="InterPro" id="IPR046342">
    <property type="entry name" value="CBS_dom_sf"/>
</dbReference>
<proteinExistence type="predicted"/>
<evidence type="ECO:0000256" key="3">
    <source>
        <dbReference type="ARBA" id="ARBA00022737"/>
    </source>
</evidence>
<feature type="domain" description="CNNM transmembrane" evidence="11">
    <location>
        <begin position="52"/>
        <end position="237"/>
    </location>
</feature>
<dbReference type="AlphaFoldDB" id="A0AA40A2L2"/>
<keyword evidence="2 7" id="KW-0812">Transmembrane</keyword>
<feature type="region of interest" description="Disordered" evidence="8">
    <location>
        <begin position="617"/>
        <end position="641"/>
    </location>
</feature>
<dbReference type="GO" id="GO:0030026">
    <property type="term" value="P:intracellular manganese ion homeostasis"/>
    <property type="evidence" value="ECO:0007669"/>
    <property type="project" value="TreeGrafter"/>
</dbReference>
<dbReference type="Pfam" id="PF01595">
    <property type="entry name" value="CNNM"/>
    <property type="match status" value="1"/>
</dbReference>
<dbReference type="InterPro" id="IPR045095">
    <property type="entry name" value="ACDP"/>
</dbReference>
<feature type="compositionally biased region" description="Low complexity" evidence="8">
    <location>
        <begin position="621"/>
        <end position="631"/>
    </location>
</feature>
<sequence>MRATSARPNSLLAARSIVVGLSRVLFMGLSSTVAAAPLNDWDHLHDEKPEADGASLWVLYVASLVLVLSGGAFAGLTIALMGQDGIYLQVVAKDSSEPQQKNAKRVYDLLQRGKHWVLVTLLLANVIVNETLPVVLDRCLGGGVAAVVGSTFLIVIFGEVVPQSVCVRYGLQIGGYMSKPVLLLMYLLAPLAWPTAKLLDKLLGEDHGTVYKKSGLKTLVTLHKHMGDVSQRLNQDEVTIISAVLDLKEKPVESVMTPMDDVFVMSEDTVLDEETMDMILSAGYSRIPIHETGSPTNFVGMLLVKILITYDPEDARLVREFPLATLPETRPETSCLDIVNFFQEGKSHMVLVSEYPGEDHGAIGVVTLEDVIEELIGEEIIDESDVYIDVHKAIRRLTPAPKARMHHRHSEDHAVKSDNESTVVADSGSAIAHANQHKAVDVVGPGGNQEASVVPSSPKATTFMMRRSSAGVDGQTVKTTVPVRANFNDIRQHLKHLGPSNPATNPRDTRSTTVKVKPGLVHQPPARPASVSECALESAIEDGETTSLLHPQITGKDGIQALTQSYGAMSPDPNGTVRFAPSMDGSPEFALDPIEQVSKATQTVSKPNGAGTISEVAVAPRSSSSGESARSLRTDSGLGKRSYVRSGSITENVIESRGVRKVVLETTSSNEDDEFAITISSPGQAKAQARTDTGFTGFVAREHPVSEEAGEDEGLLSPDPGDERTAGPSSDAGSRSGVGTGGGDSSATGKKKSRRKKRKGGKS</sequence>
<feature type="transmembrane region" description="Helical" evidence="9">
    <location>
        <begin position="56"/>
        <end position="80"/>
    </location>
</feature>
<dbReference type="PROSITE" id="PS51371">
    <property type="entry name" value="CBS"/>
    <property type="match status" value="1"/>
</dbReference>